<name>A0A1B8RM99_9CLOT</name>
<evidence type="ECO:0000259" key="2">
    <source>
        <dbReference type="Pfam" id="PF14453"/>
    </source>
</evidence>
<gene>
    <name evidence="3" type="ORF">CP373A1_12855</name>
</gene>
<dbReference type="PANTHER" id="PTHR43267:SF3">
    <property type="entry name" value="THIF PROTEIN"/>
    <property type="match status" value="1"/>
</dbReference>
<reference evidence="3 4" key="1">
    <citation type="submission" date="2016-06" db="EMBL/GenBank/DDBJ databases">
        <authorList>
            <person name="Kjaerup R.B."/>
            <person name="Dalgaard T.S."/>
            <person name="Juul-Madsen H.R."/>
        </authorList>
    </citation>
    <scope>NUCLEOTIDE SEQUENCE [LARGE SCALE GENOMIC DNA]</scope>
    <source>
        <strain evidence="3 4">373-A1</strain>
    </source>
</reference>
<dbReference type="GO" id="GO:0061503">
    <property type="term" value="F:tRNA threonylcarbamoyladenosine dehydratase"/>
    <property type="evidence" value="ECO:0007669"/>
    <property type="project" value="TreeGrafter"/>
</dbReference>
<evidence type="ECO:0000259" key="1">
    <source>
        <dbReference type="Pfam" id="PF00899"/>
    </source>
</evidence>
<dbReference type="OrthoDB" id="9804286at2"/>
<dbReference type="RefSeq" id="WP_065254666.1">
    <property type="nucleotide sequence ID" value="NZ_MAPZ01000025.1"/>
</dbReference>
<dbReference type="PANTHER" id="PTHR43267">
    <property type="entry name" value="TRNA THREONYLCARBAMOYLADENOSINE DEHYDRATASE"/>
    <property type="match status" value="1"/>
</dbReference>
<dbReference type="NCBIfam" id="TIGR02354">
    <property type="entry name" value="thiF_fam2"/>
    <property type="match status" value="1"/>
</dbReference>
<dbReference type="InterPro" id="IPR012729">
    <property type="entry name" value="ThiF_fam2"/>
</dbReference>
<dbReference type="NCBIfam" id="NF006395">
    <property type="entry name" value="PRK08644.1"/>
    <property type="match status" value="1"/>
</dbReference>
<dbReference type="Proteomes" id="UP000092714">
    <property type="component" value="Unassembled WGS sequence"/>
</dbReference>
<protein>
    <submittedName>
        <fullName evidence="3">Thiamine biosynthesis protein ThiF</fullName>
    </submittedName>
</protein>
<dbReference type="CDD" id="cd01487">
    <property type="entry name" value="E1_ThiF_like"/>
    <property type="match status" value="1"/>
</dbReference>
<proteinExistence type="predicted"/>
<dbReference type="Pfam" id="PF00899">
    <property type="entry name" value="ThiF"/>
    <property type="match status" value="1"/>
</dbReference>
<dbReference type="Gene3D" id="3.40.50.720">
    <property type="entry name" value="NAD(P)-binding Rossmann-like Domain"/>
    <property type="match status" value="1"/>
</dbReference>
<dbReference type="InterPro" id="IPR045886">
    <property type="entry name" value="ThiF/MoeB/HesA"/>
</dbReference>
<keyword evidence="4" id="KW-1185">Reference proteome</keyword>
<dbReference type="eggNOG" id="COG0476">
    <property type="taxonomic scope" value="Bacteria"/>
</dbReference>
<dbReference type="InterPro" id="IPR035985">
    <property type="entry name" value="Ubiquitin-activating_enz"/>
</dbReference>
<feature type="domain" description="THIF-type NAD/FAD binding fold" evidence="1">
    <location>
        <begin position="77"/>
        <end position="267"/>
    </location>
</feature>
<dbReference type="SUPFAM" id="SSF69572">
    <property type="entry name" value="Activating enzymes of the ubiquitin-like proteins"/>
    <property type="match status" value="1"/>
</dbReference>
<organism evidence="3 4">
    <name type="scientific">Clostridium paraputrificum</name>
    <dbReference type="NCBI Taxonomy" id="29363"/>
    <lineage>
        <taxon>Bacteria</taxon>
        <taxon>Bacillati</taxon>
        <taxon>Bacillota</taxon>
        <taxon>Clostridia</taxon>
        <taxon>Eubacteriales</taxon>
        <taxon>Clostridiaceae</taxon>
        <taxon>Clostridium</taxon>
    </lineage>
</organism>
<evidence type="ECO:0000313" key="4">
    <source>
        <dbReference type="Proteomes" id="UP000092714"/>
    </source>
</evidence>
<dbReference type="InterPro" id="IPR032726">
    <property type="entry name" value="ThiS-like_dom"/>
</dbReference>
<dbReference type="Pfam" id="PF14453">
    <property type="entry name" value="ThiS-like"/>
    <property type="match status" value="1"/>
</dbReference>
<dbReference type="InterPro" id="IPR000594">
    <property type="entry name" value="ThiF_NAD_FAD-bd"/>
</dbReference>
<dbReference type="GO" id="GO:0008641">
    <property type="term" value="F:ubiquitin-like modifier activating enzyme activity"/>
    <property type="evidence" value="ECO:0007669"/>
    <property type="project" value="InterPro"/>
</dbReference>
<comment type="caution">
    <text evidence="3">The sequence shown here is derived from an EMBL/GenBank/DDBJ whole genome shotgun (WGS) entry which is preliminary data.</text>
</comment>
<sequence length="269" mass="29769">MKIVLNGQAIDTNCKTLYELKREYYGIKDKIVTIIEGFATNDDVELHENSEVTFIEKGKLPSKEVFEHMLCARHTPKVHEKVKIARVAVAGLGGLGSNIAISLARTGVGTLHLIDFDIVEPSNLNRQQYKISHLGMFKTEALKKEISEINPFVEVIVDSVKVIEENLESLFKDDDIVCEAFDNPEGKALLVNGILQYFPGKKVVASSGMAGFESSNTIKTRKITNDFYLCGDGETSARIGRGLMAPRVSICAGHQANMILRLILEEKDV</sequence>
<dbReference type="EMBL" id="MAPZ01000025">
    <property type="protein sequence ID" value="OBY09985.1"/>
    <property type="molecule type" value="Genomic_DNA"/>
</dbReference>
<accession>A0A1B8RM99</accession>
<evidence type="ECO:0000313" key="3">
    <source>
        <dbReference type="EMBL" id="OBY09985.1"/>
    </source>
</evidence>
<dbReference type="GO" id="GO:0061504">
    <property type="term" value="P:cyclic threonylcarbamoyladenosine biosynthetic process"/>
    <property type="evidence" value="ECO:0007669"/>
    <property type="project" value="TreeGrafter"/>
</dbReference>
<feature type="domain" description="ThiS-like ubiquitin" evidence="2">
    <location>
        <begin position="1"/>
        <end position="58"/>
    </location>
</feature>
<dbReference type="AlphaFoldDB" id="A0A1B8RM99"/>